<dbReference type="GO" id="GO:0005524">
    <property type="term" value="F:ATP binding"/>
    <property type="evidence" value="ECO:0007669"/>
    <property type="project" value="UniProtKB-KW"/>
</dbReference>
<evidence type="ECO:0000313" key="5">
    <source>
        <dbReference type="EMBL" id="SVD74632.1"/>
    </source>
</evidence>
<dbReference type="GO" id="GO:0052381">
    <property type="term" value="F:tRNA dimethylallyltransferase activity"/>
    <property type="evidence" value="ECO:0007669"/>
    <property type="project" value="TreeGrafter"/>
</dbReference>
<dbReference type="InterPro" id="IPR039657">
    <property type="entry name" value="Dimethylallyltransferase"/>
</dbReference>
<accession>A0A382XU26</accession>
<dbReference type="InterPro" id="IPR027417">
    <property type="entry name" value="P-loop_NTPase"/>
</dbReference>
<keyword evidence="4" id="KW-0067">ATP-binding</keyword>
<evidence type="ECO:0000256" key="2">
    <source>
        <dbReference type="ARBA" id="ARBA00022679"/>
    </source>
</evidence>
<dbReference type="PANTHER" id="PTHR11088">
    <property type="entry name" value="TRNA DIMETHYLALLYLTRANSFERASE"/>
    <property type="match status" value="1"/>
</dbReference>
<dbReference type="GO" id="GO:0006400">
    <property type="term" value="P:tRNA modification"/>
    <property type="evidence" value="ECO:0007669"/>
    <property type="project" value="TreeGrafter"/>
</dbReference>
<reference evidence="5" key="1">
    <citation type="submission" date="2018-05" db="EMBL/GenBank/DDBJ databases">
        <authorList>
            <person name="Lanie J.A."/>
            <person name="Ng W.-L."/>
            <person name="Kazmierczak K.M."/>
            <person name="Andrzejewski T.M."/>
            <person name="Davidsen T.M."/>
            <person name="Wayne K.J."/>
            <person name="Tettelin H."/>
            <person name="Glass J.I."/>
            <person name="Rusch D."/>
            <person name="Podicherti R."/>
            <person name="Tsui H.-C.T."/>
            <person name="Winkler M.E."/>
        </authorList>
    </citation>
    <scope>NUCLEOTIDE SEQUENCE</scope>
</reference>
<dbReference type="Pfam" id="PF01715">
    <property type="entry name" value="IPPT"/>
    <property type="match status" value="1"/>
</dbReference>
<dbReference type="PANTHER" id="PTHR11088:SF60">
    <property type="entry name" value="TRNA DIMETHYLALLYLTRANSFERASE"/>
    <property type="match status" value="1"/>
</dbReference>
<feature type="non-terminal residue" evidence="5">
    <location>
        <position position="49"/>
    </location>
</feature>
<sequence>MQVYKYFDIGTAKATAEDRARIPHHLIDILEPNQEFSAFDFKTKALAHT</sequence>
<evidence type="ECO:0000256" key="1">
    <source>
        <dbReference type="ARBA" id="ARBA00005842"/>
    </source>
</evidence>
<protein>
    <submittedName>
        <fullName evidence="5">Uncharacterized protein</fullName>
    </submittedName>
</protein>
<evidence type="ECO:0000256" key="4">
    <source>
        <dbReference type="ARBA" id="ARBA00022840"/>
    </source>
</evidence>
<evidence type="ECO:0000256" key="3">
    <source>
        <dbReference type="ARBA" id="ARBA00022741"/>
    </source>
</evidence>
<keyword evidence="3" id="KW-0547">Nucleotide-binding</keyword>
<organism evidence="5">
    <name type="scientific">marine metagenome</name>
    <dbReference type="NCBI Taxonomy" id="408172"/>
    <lineage>
        <taxon>unclassified sequences</taxon>
        <taxon>metagenomes</taxon>
        <taxon>ecological metagenomes</taxon>
    </lineage>
</organism>
<name>A0A382XU26_9ZZZZ</name>
<comment type="similarity">
    <text evidence="1">Belongs to the IPP transferase family.</text>
</comment>
<dbReference type="Gene3D" id="3.40.50.300">
    <property type="entry name" value="P-loop containing nucleotide triphosphate hydrolases"/>
    <property type="match status" value="1"/>
</dbReference>
<dbReference type="EMBL" id="UINC01170540">
    <property type="protein sequence ID" value="SVD74632.1"/>
    <property type="molecule type" value="Genomic_DNA"/>
</dbReference>
<proteinExistence type="inferred from homology"/>
<gene>
    <name evidence="5" type="ORF">METZ01_LOCUS427486</name>
</gene>
<dbReference type="AlphaFoldDB" id="A0A382XU26"/>
<keyword evidence="2" id="KW-0808">Transferase</keyword>